<accession>A0A0K2T3F3</accession>
<protein>
    <submittedName>
        <fullName evidence="1">Uncharacterized protein</fullName>
    </submittedName>
</protein>
<organism evidence="1">
    <name type="scientific">Lepeophtheirus salmonis</name>
    <name type="common">Salmon louse</name>
    <name type="synonym">Caligus salmonis</name>
    <dbReference type="NCBI Taxonomy" id="72036"/>
    <lineage>
        <taxon>Eukaryota</taxon>
        <taxon>Metazoa</taxon>
        <taxon>Ecdysozoa</taxon>
        <taxon>Arthropoda</taxon>
        <taxon>Crustacea</taxon>
        <taxon>Multicrustacea</taxon>
        <taxon>Hexanauplia</taxon>
        <taxon>Copepoda</taxon>
        <taxon>Siphonostomatoida</taxon>
        <taxon>Caligidae</taxon>
        <taxon>Lepeophtheirus</taxon>
    </lineage>
</organism>
<name>A0A0K2T3F3_LEPSM</name>
<reference evidence="1" key="1">
    <citation type="submission" date="2014-05" db="EMBL/GenBank/DDBJ databases">
        <authorList>
            <person name="Chronopoulou M."/>
        </authorList>
    </citation>
    <scope>NUCLEOTIDE SEQUENCE</scope>
    <source>
        <tissue evidence="1">Whole organism</tissue>
    </source>
</reference>
<dbReference type="EMBL" id="HACA01003202">
    <property type="protein sequence ID" value="CDW20563.1"/>
    <property type="molecule type" value="Transcribed_RNA"/>
</dbReference>
<proteinExistence type="predicted"/>
<dbReference type="AlphaFoldDB" id="A0A0K2T3F3"/>
<sequence>MLFLPLWKVHTLMYFLISLDLDANGL</sequence>
<evidence type="ECO:0000313" key="1">
    <source>
        <dbReference type="EMBL" id="CDW20563.1"/>
    </source>
</evidence>